<gene>
    <name evidence="13" type="ORF">JOF44_000217</name>
</gene>
<feature type="binding site" evidence="9">
    <location>
        <begin position="831"/>
        <end position="838"/>
    </location>
    <ligand>
        <name>ATP</name>
        <dbReference type="ChEBI" id="CHEBI:30616"/>
    </ligand>
</feature>
<dbReference type="InterPro" id="IPR027417">
    <property type="entry name" value="P-loop_NTPase"/>
</dbReference>
<dbReference type="PANTHER" id="PTHR22683">
    <property type="entry name" value="SPORULATION PROTEIN RELATED"/>
    <property type="match status" value="1"/>
</dbReference>
<feature type="transmembrane region" description="Helical" evidence="11">
    <location>
        <begin position="40"/>
        <end position="59"/>
    </location>
</feature>
<comment type="subcellular location">
    <subcellularLocation>
        <location evidence="1">Cell membrane</location>
        <topology evidence="1">Multi-pass membrane protein</topology>
    </subcellularLocation>
</comment>
<dbReference type="InterPro" id="IPR003593">
    <property type="entry name" value="AAA+_ATPase"/>
</dbReference>
<evidence type="ECO:0000256" key="3">
    <source>
        <dbReference type="ARBA" id="ARBA00022692"/>
    </source>
</evidence>
<evidence type="ECO:0000256" key="1">
    <source>
        <dbReference type="ARBA" id="ARBA00004651"/>
    </source>
</evidence>
<evidence type="ECO:0000256" key="6">
    <source>
        <dbReference type="ARBA" id="ARBA00022840"/>
    </source>
</evidence>
<evidence type="ECO:0000256" key="9">
    <source>
        <dbReference type="PROSITE-ProRule" id="PRU00289"/>
    </source>
</evidence>
<dbReference type="EMBL" id="JAGIOC010000001">
    <property type="protein sequence ID" value="MBP2407314.1"/>
    <property type="molecule type" value="Genomic_DNA"/>
</dbReference>
<evidence type="ECO:0000256" key="7">
    <source>
        <dbReference type="ARBA" id="ARBA00022989"/>
    </source>
</evidence>
<protein>
    <submittedName>
        <fullName evidence="13">S-DNA-T family DNA segregation ATPase FtsK/SpoIIIE</fullName>
    </submittedName>
</protein>
<dbReference type="InterPro" id="IPR023836">
    <property type="entry name" value="EccCa-like_Actinobacteria"/>
</dbReference>
<dbReference type="PROSITE" id="PS50901">
    <property type="entry name" value="FTSK"/>
    <property type="match status" value="3"/>
</dbReference>
<dbReference type="PANTHER" id="PTHR22683:SF1">
    <property type="entry name" value="TYPE VII SECRETION SYSTEM PROTEIN ESSC"/>
    <property type="match status" value="1"/>
</dbReference>
<reference evidence="13 14" key="1">
    <citation type="submission" date="2021-03" db="EMBL/GenBank/DDBJ databases">
        <title>Sequencing the genomes of 1000 actinobacteria strains.</title>
        <authorList>
            <person name="Klenk H.-P."/>
        </authorList>
    </citation>
    <scope>NUCLEOTIDE SEQUENCE [LARGE SCALE GENOMIC DNA]</scope>
    <source>
        <strain evidence="13 14">DSM 14564</strain>
    </source>
</reference>
<evidence type="ECO:0000256" key="8">
    <source>
        <dbReference type="ARBA" id="ARBA00023136"/>
    </source>
</evidence>
<accession>A0ABS4YF15</accession>
<evidence type="ECO:0000256" key="4">
    <source>
        <dbReference type="ARBA" id="ARBA00022737"/>
    </source>
</evidence>
<keyword evidence="4" id="KW-0677">Repeat</keyword>
<dbReference type="InterPro" id="IPR002543">
    <property type="entry name" value="FtsK_dom"/>
</dbReference>
<evidence type="ECO:0000256" key="10">
    <source>
        <dbReference type="SAM" id="MobiDB-lite"/>
    </source>
</evidence>
<feature type="binding site" evidence="9">
    <location>
        <begin position="1116"/>
        <end position="1123"/>
    </location>
    <ligand>
        <name>ATP</name>
        <dbReference type="ChEBI" id="CHEBI:30616"/>
    </ligand>
</feature>
<dbReference type="NCBIfam" id="TIGR03924">
    <property type="entry name" value="T7SS_EccC_a"/>
    <property type="match status" value="1"/>
</dbReference>
<dbReference type="Proteomes" id="UP000698222">
    <property type="component" value="Unassembled WGS sequence"/>
</dbReference>
<dbReference type="NCBIfam" id="TIGR03925">
    <property type="entry name" value="T7SS_EccC_b"/>
    <property type="match status" value="1"/>
</dbReference>
<feature type="binding site" evidence="9">
    <location>
        <begin position="490"/>
        <end position="497"/>
    </location>
    <ligand>
        <name>ATP</name>
        <dbReference type="ChEBI" id="CHEBI:30616"/>
    </ligand>
</feature>
<keyword evidence="14" id="KW-1185">Reference proteome</keyword>
<name>A0ABS4YF15_9MICO</name>
<sequence>MSAGRLASRPTRTVQPLDQPDPIDLAAPPVMADDSATTPLQFFLPVIGAVTSVTMMVVLRNGQPLFMLVAAIVFLVAIVGGIVFAVSSRGRAVRQMRTQRERYLDYLERTRGELRGHSDSALTEAEQLHPSPDALVNFARDPARRWERRRSDSDHLDARIGTASLPWFDLRIPAPESPVEPQDPVLLDEAKLLRETTASIPGMPAVARVGSASVVSVIGAREHTVPVIRALLAQLASHQLPEDVRIAAAFDPEHAADWRGIDLLPHSQSSDLFDGPVPARRIAPSIGSLAHVLGPELIDRSQAAASTRRQGPRQPGLRISSLIVVADQHGGEATSLRMPDSNMDPHELEIVQIHLLDDRLHEPDDVDIRIDLRAEPTITHRARAADAATIAFTPDEMPSWQFSALARELAAHRTTQIAAGDSTGDDSLDITDLLGIDPQNPPPLAQLWKPRASSEFLRAPFAVDDSGGPVHLDLKEAAQQGMGPHGICIGATGAGKSEALRTLVLSLALSHPPEDLSMILMDYKGGAAFAPFSGLPHLAGLIDNLADDPQLTVRARSSLQGEVVRRQQMLKAADSSPSITHYRELRTQRPDLPPMPHLLVVIDEFGELLTAEREFIDLFLQIGRIGRSIGVHLLLASQRIEGGQLRGLDTYLSYRLGLRTFSEAESQIVLDTNDAFNLPSLPGYGYLKVDTSIYQRFRAGFVSGPVAAPGQQRDTGDEAKAFLVPVFNGISAGEDAPDSPVLHRPEVGRSLVDEMVDHVRSGPDALPPVWLPPLEPQLALGHVLERAEQEDSGRRSGLDVVLGLQDDPARQSQSPWRVDLTRAGGHLVITGAPQSGRSTLLRTLGASLALSRTPAEVAIYGMDLSGSGLRRLEAFPHVGGVATRGDEARISRLIEELTSTISARERLFKEHGIESMPHLRKLHAAGRLPHLPSSDIVLLVDGYGAIRSELESLEGPFTHVMSRASSYGIHIVLTLNRWGELRMAHQSLFGNRIELRLNDSSDSLIDRKLAATIPADIPGRALSDPGLLAQVALPTLEYVDHSELGDALEDLAQQSARSWSGPAAAPIRLLPAQLSAGDLPDELDEPHAVPLGLRQDTMDAAFWDLQDGDQHLLVLGDAKSGKTTTLRTIAEGLMSRYTPDELAIAVIDSRGHVPDIIPESYLAAHATSLKQATGLAASIAIEMDKRPSRSPEERTNAPRVVLLIDDHDIIAAGGQEPLAELMTHLPSARDLGLHIVLARPVAGASRAMYSPMLLGIRETGGATLLMSGDRGEGPLLPRVYPERMPPGRGRYVRRGERPYVVQVAQTAADQKDKEPQRP</sequence>
<feature type="domain" description="FtsK" evidence="12">
    <location>
        <begin position="467"/>
        <end position="667"/>
    </location>
</feature>
<proteinExistence type="predicted"/>
<keyword evidence="7 11" id="KW-1133">Transmembrane helix</keyword>
<dbReference type="RefSeq" id="WP_209886319.1">
    <property type="nucleotide sequence ID" value="NZ_BAAAJV010000022.1"/>
</dbReference>
<feature type="region of interest" description="Disordered" evidence="10">
    <location>
        <begin position="1276"/>
        <end position="1296"/>
    </location>
</feature>
<keyword evidence="2" id="KW-1003">Cell membrane</keyword>
<feature type="region of interest" description="Disordered" evidence="10">
    <location>
        <begin position="1"/>
        <end position="21"/>
    </location>
</feature>
<dbReference type="Pfam" id="PF01580">
    <property type="entry name" value="FtsK_SpoIIIE"/>
    <property type="match status" value="3"/>
</dbReference>
<evidence type="ECO:0000313" key="13">
    <source>
        <dbReference type="EMBL" id="MBP2407314.1"/>
    </source>
</evidence>
<evidence type="ECO:0000256" key="2">
    <source>
        <dbReference type="ARBA" id="ARBA00022475"/>
    </source>
</evidence>
<feature type="transmembrane region" description="Helical" evidence="11">
    <location>
        <begin position="66"/>
        <end position="86"/>
    </location>
</feature>
<keyword evidence="5 9" id="KW-0547">Nucleotide-binding</keyword>
<keyword evidence="6 9" id="KW-0067">ATP-binding</keyword>
<evidence type="ECO:0000256" key="5">
    <source>
        <dbReference type="ARBA" id="ARBA00022741"/>
    </source>
</evidence>
<keyword evidence="8 11" id="KW-0472">Membrane</keyword>
<dbReference type="Gene3D" id="3.40.50.300">
    <property type="entry name" value="P-loop containing nucleotide triphosphate hydrolases"/>
    <property type="match status" value="3"/>
</dbReference>
<evidence type="ECO:0000313" key="14">
    <source>
        <dbReference type="Proteomes" id="UP000698222"/>
    </source>
</evidence>
<evidence type="ECO:0000256" key="11">
    <source>
        <dbReference type="SAM" id="Phobius"/>
    </source>
</evidence>
<dbReference type="SUPFAM" id="SSF52540">
    <property type="entry name" value="P-loop containing nucleoside triphosphate hydrolases"/>
    <property type="match status" value="3"/>
</dbReference>
<feature type="domain" description="FtsK" evidence="12">
    <location>
        <begin position="1098"/>
        <end position="1275"/>
    </location>
</feature>
<organism evidence="13 14">
    <name type="scientific">Brachybacterium fresconis</name>
    <dbReference type="NCBI Taxonomy" id="173363"/>
    <lineage>
        <taxon>Bacteria</taxon>
        <taxon>Bacillati</taxon>
        <taxon>Actinomycetota</taxon>
        <taxon>Actinomycetes</taxon>
        <taxon>Micrococcales</taxon>
        <taxon>Dermabacteraceae</taxon>
        <taxon>Brachybacterium</taxon>
    </lineage>
</organism>
<feature type="domain" description="FtsK" evidence="12">
    <location>
        <begin position="813"/>
        <end position="1004"/>
    </location>
</feature>
<dbReference type="InterPro" id="IPR050206">
    <property type="entry name" value="FtsK/SpoIIIE/SftA"/>
</dbReference>
<evidence type="ECO:0000259" key="12">
    <source>
        <dbReference type="PROSITE" id="PS50901"/>
    </source>
</evidence>
<dbReference type="SMART" id="SM00382">
    <property type="entry name" value="AAA"/>
    <property type="match status" value="3"/>
</dbReference>
<comment type="caution">
    <text evidence="13">The sequence shown here is derived from an EMBL/GenBank/DDBJ whole genome shotgun (WGS) entry which is preliminary data.</text>
</comment>
<dbReference type="InterPro" id="IPR023837">
    <property type="entry name" value="EccCb-like_Actinobacteria"/>
</dbReference>
<keyword evidence="3 11" id="KW-0812">Transmembrane</keyword>